<dbReference type="GO" id="GO:0005634">
    <property type="term" value="C:nucleus"/>
    <property type="evidence" value="ECO:0007669"/>
    <property type="project" value="UniProtKB-SubCell"/>
</dbReference>
<feature type="domain" description="Fork-head" evidence="5">
    <location>
        <begin position="66"/>
        <end position="160"/>
    </location>
</feature>
<feature type="DNA-binding region" description="Fork-head" evidence="3">
    <location>
        <begin position="66"/>
        <end position="160"/>
    </location>
</feature>
<dbReference type="InterPro" id="IPR050211">
    <property type="entry name" value="FOX_domain-containing"/>
</dbReference>
<dbReference type="PANTHER" id="PTHR11829:SF388">
    <property type="entry name" value="FORK HEAD DOMAIN-CONTAINING PROTEIN L1-RELATED"/>
    <property type="match status" value="1"/>
</dbReference>
<protein>
    <recommendedName>
        <fullName evidence="5">Fork-head domain-containing protein</fullName>
    </recommendedName>
</protein>
<dbReference type="GO" id="GO:0030154">
    <property type="term" value="P:cell differentiation"/>
    <property type="evidence" value="ECO:0007669"/>
    <property type="project" value="TreeGrafter"/>
</dbReference>
<dbReference type="SUPFAM" id="SSF46785">
    <property type="entry name" value="Winged helix' DNA-binding domain"/>
    <property type="match status" value="1"/>
</dbReference>
<dbReference type="PROSITE" id="PS00658">
    <property type="entry name" value="FORK_HEAD_2"/>
    <property type="match status" value="1"/>
</dbReference>
<evidence type="ECO:0000256" key="2">
    <source>
        <dbReference type="ARBA" id="ARBA00023242"/>
    </source>
</evidence>
<dbReference type="InterPro" id="IPR001766">
    <property type="entry name" value="Fork_head_dom"/>
</dbReference>
<organism evidence="6 7">
    <name type="scientific">Paralvinella palmiformis</name>
    <dbReference type="NCBI Taxonomy" id="53620"/>
    <lineage>
        <taxon>Eukaryota</taxon>
        <taxon>Metazoa</taxon>
        <taxon>Spiralia</taxon>
        <taxon>Lophotrochozoa</taxon>
        <taxon>Annelida</taxon>
        <taxon>Polychaeta</taxon>
        <taxon>Sedentaria</taxon>
        <taxon>Canalipalpata</taxon>
        <taxon>Terebellida</taxon>
        <taxon>Terebelliformia</taxon>
        <taxon>Alvinellidae</taxon>
        <taxon>Paralvinella</taxon>
    </lineage>
</organism>
<evidence type="ECO:0000256" key="4">
    <source>
        <dbReference type="SAM" id="MobiDB-lite"/>
    </source>
</evidence>
<dbReference type="PROSITE" id="PS50039">
    <property type="entry name" value="FORK_HEAD_3"/>
    <property type="match status" value="1"/>
</dbReference>
<name>A0AAD9MSK8_9ANNE</name>
<dbReference type="GO" id="GO:0000981">
    <property type="term" value="F:DNA-binding transcription factor activity, RNA polymerase II-specific"/>
    <property type="evidence" value="ECO:0007669"/>
    <property type="project" value="TreeGrafter"/>
</dbReference>
<dbReference type="Gene3D" id="1.10.10.10">
    <property type="entry name" value="Winged helix-like DNA-binding domain superfamily/Winged helix DNA-binding domain"/>
    <property type="match status" value="1"/>
</dbReference>
<accession>A0AAD9MSK8</accession>
<comment type="subcellular location">
    <subcellularLocation>
        <location evidence="3">Nucleus</location>
    </subcellularLocation>
</comment>
<dbReference type="Pfam" id="PF00250">
    <property type="entry name" value="Forkhead"/>
    <property type="match status" value="1"/>
</dbReference>
<dbReference type="PANTHER" id="PTHR11829">
    <property type="entry name" value="FORKHEAD BOX PROTEIN"/>
    <property type="match status" value="1"/>
</dbReference>
<dbReference type="Proteomes" id="UP001208570">
    <property type="component" value="Unassembled WGS sequence"/>
</dbReference>
<dbReference type="GO" id="GO:0009653">
    <property type="term" value="P:anatomical structure morphogenesis"/>
    <property type="evidence" value="ECO:0007669"/>
    <property type="project" value="TreeGrafter"/>
</dbReference>
<keyword evidence="7" id="KW-1185">Reference proteome</keyword>
<evidence type="ECO:0000313" key="7">
    <source>
        <dbReference type="Proteomes" id="UP001208570"/>
    </source>
</evidence>
<dbReference type="FunFam" id="1.10.10.10:FF:001472">
    <property type="entry name" value="Forkhead domain protein 1"/>
    <property type="match status" value="1"/>
</dbReference>
<dbReference type="InterPro" id="IPR047514">
    <property type="entry name" value="FH_FOXL1"/>
</dbReference>
<evidence type="ECO:0000313" key="6">
    <source>
        <dbReference type="EMBL" id="KAK2142301.1"/>
    </source>
</evidence>
<keyword evidence="2 3" id="KW-0539">Nucleus</keyword>
<dbReference type="InterPro" id="IPR030456">
    <property type="entry name" value="TF_fork_head_CS_2"/>
</dbReference>
<dbReference type="PRINTS" id="PR00053">
    <property type="entry name" value="FORKHEAD"/>
</dbReference>
<feature type="region of interest" description="Disordered" evidence="4">
    <location>
        <begin position="350"/>
        <end position="387"/>
    </location>
</feature>
<dbReference type="GO" id="GO:0000978">
    <property type="term" value="F:RNA polymerase II cis-regulatory region sequence-specific DNA binding"/>
    <property type="evidence" value="ECO:0007669"/>
    <property type="project" value="TreeGrafter"/>
</dbReference>
<feature type="compositionally biased region" description="Polar residues" evidence="4">
    <location>
        <begin position="359"/>
        <end position="373"/>
    </location>
</feature>
<comment type="caution">
    <text evidence="6">The sequence shown here is derived from an EMBL/GenBank/DDBJ whole genome shotgun (WGS) entry which is preliminary data.</text>
</comment>
<feature type="region of interest" description="Disordered" evidence="4">
    <location>
        <begin position="494"/>
        <end position="519"/>
    </location>
</feature>
<dbReference type="SMART" id="SM00339">
    <property type="entry name" value="FH"/>
    <property type="match status" value="1"/>
</dbReference>
<dbReference type="EMBL" id="JAODUP010000973">
    <property type="protein sequence ID" value="KAK2142301.1"/>
    <property type="molecule type" value="Genomic_DNA"/>
</dbReference>
<keyword evidence="1 3" id="KW-0238">DNA-binding</keyword>
<evidence type="ECO:0000256" key="3">
    <source>
        <dbReference type="PROSITE-ProRule" id="PRU00089"/>
    </source>
</evidence>
<dbReference type="InterPro" id="IPR036390">
    <property type="entry name" value="WH_DNA-bd_sf"/>
</dbReference>
<sequence length="519" mass="58316">MTSPMYPLPFVDSYVSSPVDLIRSQSGNRMLYPLTVGHLYPGLGFYSPYSFSLSQNVTESSRKIQKPPFSYIALISMAIKQAANGRITLNGIYQFIMDRFPFYHHNKQGWQNSIRHNLSLNDCFVKVPRDRSHPGKGSYWTLASNYDDMFEKGNYRRRKRLANSRTRWKHGGINGNHDDGYSVRGLANLDEPKRDVIQFVDEPHDGDQDDLGQAKFTKYGQDFDILLHSNRRKYENEASLKEIVHSHVRTTDPEMRKAAFSQTNHVADTWSGHHSDASRLDISRQIAISQPSPSLFTIENIMKSRTPAPGRAQRVESANNLMKGEHRNTKSYRTNPKKQIDYLDISNEMADVGTEPGDNDSSLGSSLCSTHNSSKLRHHDTSGLDQKTDSGSMFASFVPTSIANPPWTAFAAFNQCNLSSDTISSRMLGFLGQFRNTGDLKVNSAATEANYRHGYSSAWSYLHNSVSPYEIQTTGYPGYMVGTDPGSMVGTDPGSIMGTGRKPVVTQKRRNKFDSDNTR</sequence>
<evidence type="ECO:0000259" key="5">
    <source>
        <dbReference type="PROSITE" id="PS50039"/>
    </source>
</evidence>
<gene>
    <name evidence="6" type="ORF">LSH36_973g00036</name>
</gene>
<dbReference type="CDD" id="cd20027">
    <property type="entry name" value="FH_FOXL1"/>
    <property type="match status" value="1"/>
</dbReference>
<dbReference type="InterPro" id="IPR036388">
    <property type="entry name" value="WH-like_DNA-bd_sf"/>
</dbReference>
<proteinExistence type="predicted"/>
<evidence type="ECO:0000256" key="1">
    <source>
        <dbReference type="ARBA" id="ARBA00023125"/>
    </source>
</evidence>
<dbReference type="AlphaFoldDB" id="A0AAD9MSK8"/>
<dbReference type="PROSITE" id="PS00657">
    <property type="entry name" value="FORK_HEAD_1"/>
    <property type="match status" value="1"/>
</dbReference>
<dbReference type="InterPro" id="IPR018122">
    <property type="entry name" value="TF_fork_head_CS_1"/>
</dbReference>
<reference evidence="6" key="1">
    <citation type="journal article" date="2023" name="Mol. Biol. Evol.">
        <title>Third-Generation Sequencing Reveals the Adaptive Role of the Epigenome in Three Deep-Sea Polychaetes.</title>
        <authorList>
            <person name="Perez M."/>
            <person name="Aroh O."/>
            <person name="Sun Y."/>
            <person name="Lan Y."/>
            <person name="Juniper S.K."/>
            <person name="Young C.R."/>
            <person name="Angers B."/>
            <person name="Qian P.Y."/>
        </authorList>
    </citation>
    <scope>NUCLEOTIDE SEQUENCE</scope>
    <source>
        <strain evidence="6">P08H-3</strain>
    </source>
</reference>